<protein>
    <submittedName>
        <fullName evidence="2">Uncharacterized protein</fullName>
    </submittedName>
</protein>
<dbReference type="Gene3D" id="3.30.450.40">
    <property type="match status" value="1"/>
</dbReference>
<evidence type="ECO:0000313" key="2">
    <source>
        <dbReference type="EMBL" id="SUZ69020.1"/>
    </source>
</evidence>
<organism evidence="2">
    <name type="scientific">marine metagenome</name>
    <dbReference type="NCBI Taxonomy" id="408172"/>
    <lineage>
        <taxon>unclassified sequences</taxon>
        <taxon>metagenomes</taxon>
        <taxon>ecological metagenomes</taxon>
    </lineage>
</organism>
<dbReference type="AlphaFoldDB" id="A0A381PQ35"/>
<dbReference type="InterPro" id="IPR029016">
    <property type="entry name" value="GAF-like_dom_sf"/>
</dbReference>
<sequence>MNDQRKTKKQLLEDLQRERERSIALQEVSDKMAAAHNTNEELNLIANKAARLLLTDAAYIRLLEGGNLAIRASTDSIAGYLADTSVVMLEERTIDAGHVMATKKTTVNGGMP</sequence>
<dbReference type="SUPFAM" id="SSF55781">
    <property type="entry name" value="GAF domain-like"/>
    <property type="match status" value="1"/>
</dbReference>
<evidence type="ECO:0000256" key="1">
    <source>
        <dbReference type="SAM" id="Coils"/>
    </source>
</evidence>
<reference evidence="2" key="1">
    <citation type="submission" date="2018-05" db="EMBL/GenBank/DDBJ databases">
        <authorList>
            <person name="Lanie J.A."/>
            <person name="Ng W.-L."/>
            <person name="Kazmierczak K.M."/>
            <person name="Andrzejewski T.M."/>
            <person name="Davidsen T.M."/>
            <person name="Wayne K.J."/>
            <person name="Tettelin H."/>
            <person name="Glass J.I."/>
            <person name="Rusch D."/>
            <person name="Podicherti R."/>
            <person name="Tsui H.-C.T."/>
            <person name="Winkler M.E."/>
        </authorList>
    </citation>
    <scope>NUCLEOTIDE SEQUENCE</scope>
</reference>
<gene>
    <name evidence="2" type="ORF">METZ01_LOCUS21874</name>
</gene>
<proteinExistence type="predicted"/>
<feature type="coiled-coil region" evidence="1">
    <location>
        <begin position="1"/>
        <end position="28"/>
    </location>
</feature>
<dbReference type="EMBL" id="UINC01001050">
    <property type="protein sequence ID" value="SUZ69020.1"/>
    <property type="molecule type" value="Genomic_DNA"/>
</dbReference>
<keyword evidence="1" id="KW-0175">Coiled coil</keyword>
<accession>A0A381PQ35</accession>
<name>A0A381PQ35_9ZZZZ</name>